<name>A0A0V0T479_9BILA</name>
<accession>A0A0V0T479</accession>
<dbReference type="Proteomes" id="UP000055048">
    <property type="component" value="Unassembled WGS sequence"/>
</dbReference>
<reference evidence="1 2" key="1">
    <citation type="submission" date="2015-01" db="EMBL/GenBank/DDBJ databases">
        <title>Evolution of Trichinella species and genotypes.</title>
        <authorList>
            <person name="Korhonen P.K."/>
            <person name="Edoardo P."/>
            <person name="Giuseppe L.R."/>
            <person name="Gasser R.B."/>
        </authorList>
    </citation>
    <scope>NUCLEOTIDE SEQUENCE [LARGE SCALE GENOMIC DNA]</scope>
    <source>
        <strain evidence="1">ISS417</strain>
    </source>
</reference>
<sequence>MEKGEAPGFALRLRPRANKNLHMPSGYPPGNLLHNIWPKEATPGAMPQAIF</sequence>
<dbReference type="OrthoDB" id="5928774at2759"/>
<dbReference type="AlphaFoldDB" id="A0A0V0T479"/>
<organism evidence="1 2">
    <name type="scientific">Trichinella murrelli</name>
    <dbReference type="NCBI Taxonomy" id="144512"/>
    <lineage>
        <taxon>Eukaryota</taxon>
        <taxon>Metazoa</taxon>
        <taxon>Ecdysozoa</taxon>
        <taxon>Nematoda</taxon>
        <taxon>Enoplea</taxon>
        <taxon>Dorylaimia</taxon>
        <taxon>Trichinellida</taxon>
        <taxon>Trichinellidae</taxon>
        <taxon>Trichinella</taxon>
    </lineage>
</organism>
<protein>
    <submittedName>
        <fullName evidence="1">Uncharacterized protein</fullName>
    </submittedName>
</protein>
<gene>
    <name evidence="1" type="ORF">T05_4702</name>
</gene>
<proteinExistence type="predicted"/>
<evidence type="ECO:0000313" key="2">
    <source>
        <dbReference type="Proteomes" id="UP000055048"/>
    </source>
</evidence>
<evidence type="ECO:0000313" key="1">
    <source>
        <dbReference type="EMBL" id="KRX33774.1"/>
    </source>
</evidence>
<comment type="caution">
    <text evidence="1">The sequence shown here is derived from an EMBL/GenBank/DDBJ whole genome shotgun (WGS) entry which is preliminary data.</text>
</comment>
<dbReference type="EMBL" id="JYDJ01000708">
    <property type="protein sequence ID" value="KRX33774.1"/>
    <property type="molecule type" value="Genomic_DNA"/>
</dbReference>
<keyword evidence="2" id="KW-1185">Reference proteome</keyword>